<sequence>MVINIVVIIAFVALAGIQLHVDKKEERRHKKVIQSNKEFKQAIEDFTHAIEKLEITEEQFNSQRRWMRGTMNELRSHGEKLEAHLTQFEDMQQKESYQTSLFKEDE</sequence>
<keyword evidence="1" id="KW-1133">Transmembrane helix</keyword>
<keyword evidence="3" id="KW-1185">Reference proteome</keyword>
<accession>A0A5Q2FBE1</accession>
<protein>
    <submittedName>
        <fullName evidence="2">Uncharacterized protein</fullName>
    </submittedName>
</protein>
<proteinExistence type="predicted"/>
<evidence type="ECO:0000256" key="1">
    <source>
        <dbReference type="SAM" id="Phobius"/>
    </source>
</evidence>
<evidence type="ECO:0000313" key="3">
    <source>
        <dbReference type="Proteomes" id="UP000343370"/>
    </source>
</evidence>
<name>A0A5Q2FBE1_9CAUD</name>
<keyword evidence="1" id="KW-0472">Membrane</keyword>
<gene>
    <name evidence="2" type="ORF">Sam112_gp54</name>
</gene>
<dbReference type="Proteomes" id="UP000343370">
    <property type="component" value="Segment"/>
</dbReference>
<dbReference type="EMBL" id="MN604230">
    <property type="protein sequence ID" value="QGF21756.1"/>
    <property type="molecule type" value="Genomic_DNA"/>
</dbReference>
<feature type="transmembrane region" description="Helical" evidence="1">
    <location>
        <begin position="6"/>
        <end position="21"/>
    </location>
</feature>
<keyword evidence="1" id="KW-0812">Transmembrane</keyword>
<evidence type="ECO:0000313" key="2">
    <source>
        <dbReference type="EMBL" id="QGF21756.1"/>
    </source>
</evidence>
<organism evidence="2 3">
    <name type="scientific">Bacillus phage vB_BcM_Sam112</name>
    <dbReference type="NCBI Taxonomy" id="2663324"/>
    <lineage>
        <taxon>Viruses</taxon>
        <taxon>Duplodnaviria</taxon>
        <taxon>Heunggongvirae</taxon>
        <taxon>Uroviricota</taxon>
        <taxon>Caudoviricetes</taxon>
        <taxon>Trautnerviridae</taxon>
        <taxon>Prospektnaukivirus</taxon>
        <taxon>Prospektnaukivirus sam112</taxon>
    </lineage>
</organism>
<reference evidence="2 3" key="1">
    <citation type="submission" date="2019-10" db="EMBL/GenBank/DDBJ databases">
        <authorList>
            <person name="Kazantseva O."/>
            <person name="Piligrimova E."/>
            <person name="Shadrin A."/>
            <person name="Zagorodny V."/>
        </authorList>
    </citation>
    <scope>NUCLEOTIDE SEQUENCE [LARGE SCALE GENOMIC DNA]</scope>
</reference>